<dbReference type="GO" id="GO:0006508">
    <property type="term" value="P:proteolysis"/>
    <property type="evidence" value="ECO:0007669"/>
    <property type="project" value="InterPro"/>
</dbReference>
<keyword evidence="5" id="KW-1185">Reference proteome</keyword>
<evidence type="ECO:0000256" key="2">
    <source>
        <dbReference type="SAM" id="SignalP"/>
    </source>
</evidence>
<name>A0A1T4NFR4_9BACT</name>
<dbReference type="SUPFAM" id="SSF82171">
    <property type="entry name" value="DPP6 N-terminal domain-like"/>
    <property type="match status" value="1"/>
</dbReference>
<keyword evidence="1" id="KW-0378">Hydrolase</keyword>
<dbReference type="PANTHER" id="PTHR42776">
    <property type="entry name" value="SERINE PEPTIDASE S9 FAMILY MEMBER"/>
    <property type="match status" value="1"/>
</dbReference>
<dbReference type="Pfam" id="PF00326">
    <property type="entry name" value="Peptidase_S9"/>
    <property type="match status" value="1"/>
</dbReference>
<dbReference type="STRING" id="634771.SAMN04488128_1011570"/>
<organism evidence="4 5">
    <name type="scientific">Chitinophaga eiseniae</name>
    <dbReference type="NCBI Taxonomy" id="634771"/>
    <lineage>
        <taxon>Bacteria</taxon>
        <taxon>Pseudomonadati</taxon>
        <taxon>Bacteroidota</taxon>
        <taxon>Chitinophagia</taxon>
        <taxon>Chitinophagales</taxon>
        <taxon>Chitinophagaceae</taxon>
        <taxon>Chitinophaga</taxon>
    </lineage>
</organism>
<dbReference type="SUPFAM" id="SSF53474">
    <property type="entry name" value="alpha/beta-Hydrolases"/>
    <property type="match status" value="1"/>
</dbReference>
<dbReference type="AlphaFoldDB" id="A0A1T4NFR4"/>
<keyword evidence="4" id="KW-0645">Protease</keyword>
<dbReference type="GO" id="GO:0004177">
    <property type="term" value="F:aminopeptidase activity"/>
    <property type="evidence" value="ECO:0007669"/>
    <property type="project" value="UniProtKB-KW"/>
</dbReference>
<keyword evidence="2" id="KW-0732">Signal</keyword>
<dbReference type="GO" id="GO:0004252">
    <property type="term" value="F:serine-type endopeptidase activity"/>
    <property type="evidence" value="ECO:0007669"/>
    <property type="project" value="TreeGrafter"/>
</dbReference>
<evidence type="ECO:0000313" key="5">
    <source>
        <dbReference type="Proteomes" id="UP000190367"/>
    </source>
</evidence>
<dbReference type="InterPro" id="IPR001375">
    <property type="entry name" value="Peptidase_S9_cat"/>
</dbReference>
<sequence length="871" mass="98790">MRLYPAVFLVLLTISTYAQKRPLNDSDFNTWSLALNPVISNDGRYASYYIYNQPPGQATQIIQAIGHSWKKALKAFQPITFTADSKLAVTKLPDNSLLVITLGSTKEEIIPAVKKYTLFQQADTGWLAIHSASGQLELRNLKTGTVQQFSDISDYLPSGNGQFLLLKSQTDSVTYRLQMADISHRSTQEIYTGEEPLNIVADDKGTQCVFLTRSNDKATTFWYYHRDQTGKAIVAAPHMQLQNEMTFGSFEKFSGDGSFIHCVLTGDYPAPPAPNPARLRLRTFMDTKLNKEEDPLRCQAIWYLHNNTIRQVQDKEESPFYLAGFYAGSYNPRSTLKLLDKTLAHKGEWNWNENALSSRSLVDLTNGSKKLVTLPGDRNSASYALSPQGKWIIYYDAGQQNYFSYNVATSERKNITAGITATWTTYDNDDIPFAPYLNLPLGGFSDDETKLYLYDQHDIFQIDLTGKSAPVNITEGYGKSHNIVFRFAFPPNERTGKNILLTAFNRSTKEDGFFDIVKGKLRQLSMHPFIFTGPEESKYHLRTPPVKAKNADVYLVQKMEAASAPNIYVTKDFIHFDAISDIHPERRVNWLTTELIDFNTRDGKPAQGILYKPENFDPNKKYPVIFYYYEKISECLHLYIRPEPSMGPMNIPYFVSNGFLVFTPDVHFDIGYPGRSSLQTVLGAADKLVQLPYVDSTRMGLQGHSFGGFQTNYIITHTDRFAAACSAAGFTNFVSAYGSIIGSGYSRQGQYELYRDRIGASLWERPDLYQENSPVLNIDRIKTPLLLMHNMEDNDVPVGQGIEFFTGMRRMGKVVYFLQYEGQGHSIFDKPALDYNRRMFEFFSYYLKGAALPAWMTDKRAKILHAKGLKN</sequence>
<evidence type="ECO:0000259" key="3">
    <source>
        <dbReference type="Pfam" id="PF00326"/>
    </source>
</evidence>
<accession>A0A1T4NFR4</accession>
<dbReference type="Gene3D" id="3.40.50.1820">
    <property type="entry name" value="alpha/beta hydrolase"/>
    <property type="match status" value="1"/>
</dbReference>
<keyword evidence="4" id="KW-0031">Aminopeptidase</keyword>
<dbReference type="EMBL" id="FUWZ01000001">
    <property type="protein sequence ID" value="SJZ78099.1"/>
    <property type="molecule type" value="Genomic_DNA"/>
</dbReference>
<dbReference type="InterPro" id="IPR029058">
    <property type="entry name" value="AB_hydrolase_fold"/>
</dbReference>
<feature type="chain" id="PRO_5010568795" evidence="2">
    <location>
        <begin position="21"/>
        <end position="871"/>
    </location>
</feature>
<protein>
    <submittedName>
        <fullName evidence="4">Dipeptidyl aminopeptidase/acylaminoacyl peptidase</fullName>
    </submittedName>
</protein>
<dbReference type="InterPro" id="IPR011042">
    <property type="entry name" value="6-blade_b-propeller_TolB-like"/>
</dbReference>
<evidence type="ECO:0000256" key="1">
    <source>
        <dbReference type="ARBA" id="ARBA00022801"/>
    </source>
</evidence>
<reference evidence="5" key="1">
    <citation type="submission" date="2017-02" db="EMBL/GenBank/DDBJ databases">
        <authorList>
            <person name="Varghese N."/>
            <person name="Submissions S."/>
        </authorList>
    </citation>
    <scope>NUCLEOTIDE SEQUENCE [LARGE SCALE GENOMIC DNA]</scope>
    <source>
        <strain evidence="5">DSM 22224</strain>
    </source>
</reference>
<gene>
    <name evidence="4" type="ORF">SAMN04488128_1011570</name>
</gene>
<proteinExistence type="predicted"/>
<dbReference type="Proteomes" id="UP000190367">
    <property type="component" value="Unassembled WGS sequence"/>
</dbReference>
<feature type="domain" description="Peptidase S9 prolyl oligopeptidase catalytic" evidence="3">
    <location>
        <begin position="677"/>
        <end position="848"/>
    </location>
</feature>
<evidence type="ECO:0000313" key="4">
    <source>
        <dbReference type="EMBL" id="SJZ78099.1"/>
    </source>
</evidence>
<dbReference type="Gene3D" id="2.120.10.30">
    <property type="entry name" value="TolB, C-terminal domain"/>
    <property type="match status" value="1"/>
</dbReference>
<dbReference type="PANTHER" id="PTHR42776:SF27">
    <property type="entry name" value="DIPEPTIDYL PEPTIDASE FAMILY MEMBER 6"/>
    <property type="match status" value="1"/>
</dbReference>
<dbReference type="OrthoDB" id="9812921at2"/>
<feature type="signal peptide" evidence="2">
    <location>
        <begin position="1"/>
        <end position="20"/>
    </location>
</feature>